<dbReference type="AlphaFoldDB" id="A0A1H0Q140"/>
<dbReference type="RefSeq" id="WP_143017904.1">
    <property type="nucleotide sequence ID" value="NZ_FNJN01000004.1"/>
</dbReference>
<proteinExistence type="predicted"/>
<reference evidence="1 2" key="1">
    <citation type="submission" date="2016-10" db="EMBL/GenBank/DDBJ databases">
        <authorList>
            <person name="de Groot N.N."/>
        </authorList>
    </citation>
    <scope>NUCLEOTIDE SEQUENCE [LARGE SCALE GENOMIC DNA]</scope>
    <source>
        <strain evidence="1 2">StLB037</strain>
    </source>
</reference>
<sequence>MPVEPKVVVARRSLFTRAELRDRGVSEAELKTGGDRAAWTRIQPGVYVARDEWASARPVDRHRLAVLAALDRARGAEGVVSHLSAAVLHGLPLYRFREQRVQMVVPRSAHPPSGSYVRRHTDALSEDDVVEVDGIRCTSIQRTVFDVSRTETREMALSCVDRALRRFAVERRRFRADVQDDWRERLRERVARARGQRGVRDASWVVEFADGRAELPGESVSRLQLYRLGFRDLDLQVAVAGPRGSDYFVDIGLRQVRTFWEFDGEVKYRDVAMRQGRSIEDVVLDEKRREDWIRGVTQWRLCRGGFADIATPETLAARLSAFGVHPPR</sequence>
<evidence type="ECO:0000313" key="1">
    <source>
        <dbReference type="EMBL" id="SDP11083.1"/>
    </source>
</evidence>
<evidence type="ECO:0000313" key="2">
    <source>
        <dbReference type="Proteomes" id="UP000186456"/>
    </source>
</evidence>
<protein>
    <submittedName>
        <fullName evidence="1">Transcriptional regulator, AbiEi antitoxin, Type IV TA system</fullName>
    </submittedName>
</protein>
<organism evidence="1 2">
    <name type="scientific">Microbacterium testaceum (strain StLB037)</name>
    <dbReference type="NCBI Taxonomy" id="979556"/>
    <lineage>
        <taxon>Bacteria</taxon>
        <taxon>Bacillati</taxon>
        <taxon>Actinomycetota</taxon>
        <taxon>Actinomycetes</taxon>
        <taxon>Micrococcales</taxon>
        <taxon>Microbacteriaceae</taxon>
        <taxon>Microbacterium</taxon>
    </lineage>
</organism>
<name>A0A1H0Q140_MICTS</name>
<accession>A0A1H0Q140</accession>
<dbReference type="Proteomes" id="UP000186456">
    <property type="component" value="Unassembled WGS sequence"/>
</dbReference>
<gene>
    <name evidence="1" type="ORF">SAMN04487788_2144</name>
</gene>
<dbReference type="EMBL" id="FNJN01000004">
    <property type="protein sequence ID" value="SDP11083.1"/>
    <property type="molecule type" value="Genomic_DNA"/>
</dbReference>